<dbReference type="Proteomes" id="UP001589590">
    <property type="component" value="Unassembled WGS sequence"/>
</dbReference>
<protein>
    <submittedName>
        <fullName evidence="2">DUF1080 domain-containing protein</fullName>
    </submittedName>
</protein>
<evidence type="ECO:0000313" key="2">
    <source>
        <dbReference type="EMBL" id="MFB9103753.1"/>
    </source>
</evidence>
<keyword evidence="3" id="KW-1185">Reference proteome</keyword>
<dbReference type="EMBL" id="JBHMFA010000001">
    <property type="protein sequence ID" value="MFB9103753.1"/>
    <property type="molecule type" value="Genomic_DNA"/>
</dbReference>
<evidence type="ECO:0000259" key="1">
    <source>
        <dbReference type="Pfam" id="PF06439"/>
    </source>
</evidence>
<reference evidence="2 3" key="1">
    <citation type="submission" date="2024-09" db="EMBL/GenBank/DDBJ databases">
        <authorList>
            <person name="Sun Q."/>
            <person name="Mori K."/>
        </authorList>
    </citation>
    <scope>NUCLEOTIDE SEQUENCE [LARGE SCALE GENOMIC DNA]</scope>
    <source>
        <strain evidence="2 3">CECT 8300</strain>
    </source>
</reference>
<gene>
    <name evidence="2" type="ORF">ACFFU1_02490</name>
</gene>
<organism evidence="2 3">
    <name type="scientific">Algibacter miyuki</name>
    <dbReference type="NCBI Taxonomy" id="1306933"/>
    <lineage>
        <taxon>Bacteria</taxon>
        <taxon>Pseudomonadati</taxon>
        <taxon>Bacteroidota</taxon>
        <taxon>Flavobacteriia</taxon>
        <taxon>Flavobacteriales</taxon>
        <taxon>Flavobacteriaceae</taxon>
        <taxon>Algibacter</taxon>
    </lineage>
</organism>
<name>A0ABV5GW04_9FLAO</name>
<comment type="caution">
    <text evidence="2">The sequence shown here is derived from an EMBL/GenBank/DDBJ whole genome shotgun (WGS) entry which is preliminary data.</text>
</comment>
<feature type="domain" description="3-keto-alpha-glucoside-1,2-lyase/3-keto-2-hydroxy-glucal hydratase" evidence="1">
    <location>
        <begin position="83"/>
        <end position="273"/>
    </location>
</feature>
<evidence type="ECO:0000313" key="3">
    <source>
        <dbReference type="Proteomes" id="UP001589590"/>
    </source>
</evidence>
<dbReference type="Pfam" id="PF06439">
    <property type="entry name" value="3keto-disac_hyd"/>
    <property type="match status" value="1"/>
</dbReference>
<proteinExistence type="predicted"/>
<dbReference type="InterPro" id="IPR010496">
    <property type="entry name" value="AL/BT2_dom"/>
</dbReference>
<dbReference type="RefSeq" id="WP_290269547.1">
    <property type="nucleotide sequence ID" value="NZ_JAUFQP010000007.1"/>
</dbReference>
<sequence>MHSKLKYTLLLFTFSTFVGFAQKKGKTIDLLDKNLSQFEVWIGVPHTTVTDLPENTYQSSNVHNGTALGLNNDIKDVFTVTEENNELILNISGEILGCISTIKDYENYHLSTLFKWGDKKWEPRLDAKRDSGILYHCYGEHGAFWKTWKTSLEYQVQETDLGDFIPLGGGTAKPKRGKPTADIRGESKKFNPNSDAYFVGDSYINAGSEHDVPHGEWNLLEIYVVENNAVHMVNGHVVMVVENAKNDKGEILDKGQIQIQSEAAECYYKNLTLTPIKKFPKKIRKKVNFKA</sequence>
<dbReference type="Gene3D" id="2.60.120.560">
    <property type="entry name" value="Exo-inulinase, domain 1"/>
    <property type="match status" value="1"/>
</dbReference>
<accession>A0ABV5GW04</accession>